<dbReference type="AlphaFoldDB" id="A0A9P4ICA7"/>
<evidence type="ECO:0000256" key="5">
    <source>
        <dbReference type="SAM" id="Coils"/>
    </source>
</evidence>
<evidence type="ECO:0000313" key="8">
    <source>
        <dbReference type="EMBL" id="KAF2098174.1"/>
    </source>
</evidence>
<dbReference type="Pfam" id="PF25543">
    <property type="entry name" value="zf-CCCH_tandem"/>
    <property type="match status" value="1"/>
</dbReference>
<dbReference type="Gene3D" id="4.10.1000.10">
    <property type="entry name" value="Zinc finger, CCCH-type"/>
    <property type="match status" value="1"/>
</dbReference>
<keyword evidence="5" id="KW-0175">Coiled coil</keyword>
<feature type="region of interest" description="Disordered" evidence="6">
    <location>
        <begin position="466"/>
        <end position="511"/>
    </location>
</feature>
<evidence type="ECO:0000256" key="2">
    <source>
        <dbReference type="ARBA" id="ARBA00022771"/>
    </source>
</evidence>
<keyword evidence="1 4" id="KW-0479">Metal-binding</keyword>
<dbReference type="InterPro" id="IPR000571">
    <property type="entry name" value="Znf_CCCH"/>
</dbReference>
<proteinExistence type="predicted"/>
<evidence type="ECO:0000256" key="6">
    <source>
        <dbReference type="SAM" id="MobiDB-lite"/>
    </source>
</evidence>
<name>A0A9P4ICA7_9PEZI</name>
<dbReference type="InterPro" id="IPR057654">
    <property type="entry name" value="Znf-CCCH_tandem"/>
</dbReference>
<dbReference type="Proteomes" id="UP000799772">
    <property type="component" value="Unassembled WGS sequence"/>
</dbReference>
<dbReference type="Pfam" id="PF25542">
    <property type="entry name" value="zf-CCCH_12"/>
    <property type="match status" value="1"/>
</dbReference>
<feature type="compositionally biased region" description="Acidic residues" evidence="6">
    <location>
        <begin position="501"/>
        <end position="511"/>
    </location>
</feature>
<keyword evidence="9" id="KW-1185">Reference proteome</keyword>
<dbReference type="PANTHER" id="PTHR37543">
    <property type="entry name" value="CCCH ZINC FINGER DNA BINDING PROTEIN (AFU_ORTHOLOGUE AFUA_5G12760)"/>
    <property type="match status" value="1"/>
</dbReference>
<feature type="zinc finger region" description="C3H1-type" evidence="4">
    <location>
        <begin position="272"/>
        <end position="299"/>
    </location>
</feature>
<evidence type="ECO:0000256" key="4">
    <source>
        <dbReference type="PROSITE-ProRule" id="PRU00723"/>
    </source>
</evidence>
<organism evidence="8 9">
    <name type="scientific">Rhizodiscina lignyota</name>
    <dbReference type="NCBI Taxonomy" id="1504668"/>
    <lineage>
        <taxon>Eukaryota</taxon>
        <taxon>Fungi</taxon>
        <taxon>Dikarya</taxon>
        <taxon>Ascomycota</taxon>
        <taxon>Pezizomycotina</taxon>
        <taxon>Dothideomycetes</taxon>
        <taxon>Pleosporomycetidae</taxon>
        <taxon>Aulographales</taxon>
        <taxon>Rhizodiscinaceae</taxon>
        <taxon>Rhizodiscina</taxon>
    </lineage>
</organism>
<keyword evidence="2 4" id="KW-0863">Zinc-finger</keyword>
<evidence type="ECO:0000256" key="1">
    <source>
        <dbReference type="ARBA" id="ARBA00022723"/>
    </source>
</evidence>
<feature type="domain" description="C3H1-type" evidence="7">
    <location>
        <begin position="272"/>
        <end position="299"/>
    </location>
</feature>
<dbReference type="InterPro" id="IPR057683">
    <property type="entry name" value="DUF7923"/>
</dbReference>
<dbReference type="PROSITE" id="PS50103">
    <property type="entry name" value="ZF_C3H1"/>
    <property type="match status" value="1"/>
</dbReference>
<evidence type="ECO:0000313" key="9">
    <source>
        <dbReference type="Proteomes" id="UP000799772"/>
    </source>
</evidence>
<accession>A0A9P4ICA7</accession>
<dbReference type="SUPFAM" id="SSF90229">
    <property type="entry name" value="CCCH zinc finger"/>
    <property type="match status" value="1"/>
</dbReference>
<dbReference type="InterPro" id="IPR036855">
    <property type="entry name" value="Znf_CCCH_sf"/>
</dbReference>
<dbReference type="EMBL" id="ML978127">
    <property type="protein sequence ID" value="KAF2098174.1"/>
    <property type="molecule type" value="Genomic_DNA"/>
</dbReference>
<dbReference type="OrthoDB" id="2270193at2759"/>
<evidence type="ECO:0000256" key="3">
    <source>
        <dbReference type="ARBA" id="ARBA00022833"/>
    </source>
</evidence>
<keyword evidence="3 4" id="KW-0862">Zinc</keyword>
<sequence>MPFNMLSESDLAAIEKQTDSLKSANEEQQNTLQAVLKQQDNLIRAYRLLKAELEAEKEAGKNWQEDATPLVLVLVDGNDYIFQKEFLAAPEIGGYDAAQSLRGCVLQSFPRLELDQNSCRIIVKMYLDLDGMSDRLTRLGITTADTPTLATFAADFNREQMFEIVDTGKELADVEVKIREDTRCKHIFFACCQRNSYLSLVEPYSEMTEKVSLIIASRTPLEEYKRLNLPMLGFPNVFCTLADAEKVTVSLDTTAPADTPRPEPFDPVYQAAFKTMPCILFAQGICDLGDDCSFSHGTENKRPVYSNKQVDKMPPTDRARLIAVNKYGGRVDPKLSPATAEAQQAYRLRIAQHGKLCRYFHLTGDCLQIPCPYDHNPVPEGVLHVMRLYFLNQQCLHGELCRKLRCVFRHTCERADCKGCSLKKSVHGSLEDDEEIAGWALAINEKKVQMPEEEEMDAPVHRGARVDGGLQPFGSGMGGSVSSGSVGIETSERSNEPAPLAEEEDLIDLGF</sequence>
<gene>
    <name evidence="8" type="ORF">NA57DRAFT_57340</name>
</gene>
<evidence type="ECO:0000259" key="7">
    <source>
        <dbReference type="PROSITE" id="PS50103"/>
    </source>
</evidence>
<dbReference type="SMART" id="SM00356">
    <property type="entry name" value="ZnF_C3H1"/>
    <property type="match status" value="2"/>
</dbReference>
<protein>
    <recommendedName>
        <fullName evidence="7">C3H1-type domain-containing protein</fullName>
    </recommendedName>
</protein>
<comment type="caution">
    <text evidence="8">The sequence shown here is derived from an EMBL/GenBank/DDBJ whole genome shotgun (WGS) entry which is preliminary data.</text>
</comment>
<reference evidence="8" key="1">
    <citation type="journal article" date="2020" name="Stud. Mycol.">
        <title>101 Dothideomycetes genomes: a test case for predicting lifestyles and emergence of pathogens.</title>
        <authorList>
            <person name="Haridas S."/>
            <person name="Albert R."/>
            <person name="Binder M."/>
            <person name="Bloem J."/>
            <person name="Labutti K."/>
            <person name="Salamov A."/>
            <person name="Andreopoulos B."/>
            <person name="Baker S."/>
            <person name="Barry K."/>
            <person name="Bills G."/>
            <person name="Bluhm B."/>
            <person name="Cannon C."/>
            <person name="Castanera R."/>
            <person name="Culley D."/>
            <person name="Daum C."/>
            <person name="Ezra D."/>
            <person name="Gonzalez J."/>
            <person name="Henrissat B."/>
            <person name="Kuo A."/>
            <person name="Liang C."/>
            <person name="Lipzen A."/>
            <person name="Lutzoni F."/>
            <person name="Magnuson J."/>
            <person name="Mondo S."/>
            <person name="Nolan M."/>
            <person name="Ohm R."/>
            <person name="Pangilinan J."/>
            <person name="Park H.-J."/>
            <person name="Ramirez L."/>
            <person name="Alfaro M."/>
            <person name="Sun H."/>
            <person name="Tritt A."/>
            <person name="Yoshinaga Y."/>
            <person name="Zwiers L.-H."/>
            <person name="Turgeon B."/>
            <person name="Goodwin S."/>
            <person name="Spatafora J."/>
            <person name="Crous P."/>
            <person name="Grigoriev I."/>
        </authorList>
    </citation>
    <scope>NUCLEOTIDE SEQUENCE</scope>
    <source>
        <strain evidence="8">CBS 133067</strain>
    </source>
</reference>
<dbReference type="GO" id="GO:0008270">
    <property type="term" value="F:zinc ion binding"/>
    <property type="evidence" value="ECO:0007669"/>
    <property type="project" value="UniProtKB-KW"/>
</dbReference>
<dbReference type="Pfam" id="PF25540">
    <property type="entry name" value="DUF7923"/>
    <property type="match status" value="1"/>
</dbReference>
<dbReference type="PANTHER" id="PTHR37543:SF1">
    <property type="entry name" value="CCCH ZINC FINGER DNA BINDING PROTEIN (AFU_ORTHOLOGUE AFUA_5G12760)"/>
    <property type="match status" value="1"/>
</dbReference>
<feature type="coiled-coil region" evidence="5">
    <location>
        <begin position="11"/>
        <end position="66"/>
    </location>
</feature>